<dbReference type="PANTHER" id="PTHR43025:SF3">
    <property type="entry name" value="MONOGALACTOSYLDIACYLGLYCEROL SYNTHASE 1, CHLOROPLASTIC"/>
    <property type="match status" value="1"/>
</dbReference>
<organism evidence="7">
    <name type="scientific">Longilinea arvoryzae</name>
    <dbReference type="NCBI Taxonomy" id="360412"/>
    <lineage>
        <taxon>Bacteria</taxon>
        <taxon>Bacillati</taxon>
        <taxon>Chloroflexota</taxon>
        <taxon>Anaerolineae</taxon>
        <taxon>Anaerolineales</taxon>
        <taxon>Anaerolineaceae</taxon>
        <taxon>Longilinea</taxon>
    </lineage>
</organism>
<dbReference type="STRING" id="360412.LARV_01764"/>
<dbReference type="GO" id="GO:0009247">
    <property type="term" value="P:glycolipid biosynthetic process"/>
    <property type="evidence" value="ECO:0007669"/>
    <property type="project" value="InterPro"/>
</dbReference>
<keyword evidence="8" id="KW-1185">Reference proteome</keyword>
<keyword evidence="4 7" id="KW-0808">Transferase</keyword>
<comment type="subcellular location">
    <subcellularLocation>
        <location evidence="1">Membrane</location>
    </subcellularLocation>
</comment>
<dbReference type="PANTHER" id="PTHR43025">
    <property type="entry name" value="MONOGALACTOSYLDIACYLGLYCEROL SYNTHASE"/>
    <property type="match status" value="1"/>
</dbReference>
<gene>
    <name evidence="7" type="ORF">LARV_01764</name>
</gene>
<dbReference type="Pfam" id="PF04101">
    <property type="entry name" value="Glyco_tran_28_C"/>
    <property type="match status" value="1"/>
</dbReference>
<dbReference type="RefSeq" id="WP_075073295.1">
    <property type="nucleotide sequence ID" value="NZ_DF967972.1"/>
</dbReference>
<sequence length="420" mass="46900">MEKKRILILTADAGFGHRSAANAIAAALELDHGEECEVQILNPVEDRRAPFYLRDSASDYDRMVRSAPELYKLGYDASDKEIPSLLGESVMTLALFEIIRDMIRNEDPDAIVSTYPLYQAPLTAYFKLMGYYVPLSMVVTDLGTVHRIWFSQGVDMCMVPTPEVQTLAMNNGIAQNKIHVTGIPVSPAFSQKKHRKIDLRRKLGWEPTLPTILAVGSRRVDQLMETLNVLNHFGRPLQIVAVAGKDEELYSQLKSADWHVPTHIYDFVTDMPDLMMASDAVICKAGGLVVTESLAAGLPMLLVDVIPGQEEGNRDYVVQNGAGDMVETPMQMLETFSHWTANGGALMRERARNARHLGRPNSALDVAELVWRSALRGPVNKRGRLGMGRSRLIDLLTKNNIPWRETRVAIAPETFEQFDE</sequence>
<name>A0A0S7BG56_9CHLR</name>
<evidence type="ECO:0000256" key="4">
    <source>
        <dbReference type="ARBA" id="ARBA00022679"/>
    </source>
</evidence>
<evidence type="ECO:0000313" key="7">
    <source>
        <dbReference type="EMBL" id="GAP14004.1"/>
    </source>
</evidence>
<keyword evidence="3" id="KW-0328">Glycosyltransferase</keyword>
<dbReference type="GO" id="GO:0016758">
    <property type="term" value="F:hexosyltransferase activity"/>
    <property type="evidence" value="ECO:0007669"/>
    <property type="project" value="InterPro"/>
</dbReference>
<dbReference type="Pfam" id="PF06925">
    <property type="entry name" value="MGDG_synth"/>
    <property type="match status" value="1"/>
</dbReference>
<evidence type="ECO:0000256" key="2">
    <source>
        <dbReference type="ARBA" id="ARBA00006962"/>
    </source>
</evidence>
<dbReference type="GO" id="GO:0016020">
    <property type="term" value="C:membrane"/>
    <property type="evidence" value="ECO:0007669"/>
    <property type="project" value="UniProtKB-SubCell"/>
</dbReference>
<dbReference type="Gene3D" id="3.40.50.2000">
    <property type="entry name" value="Glycogen Phosphorylase B"/>
    <property type="match status" value="1"/>
</dbReference>
<evidence type="ECO:0000259" key="6">
    <source>
        <dbReference type="Pfam" id="PF06925"/>
    </source>
</evidence>
<evidence type="ECO:0000256" key="1">
    <source>
        <dbReference type="ARBA" id="ARBA00004370"/>
    </source>
</evidence>
<dbReference type="InterPro" id="IPR009695">
    <property type="entry name" value="Diacylglyc_glucosyltr_N"/>
</dbReference>
<reference evidence="7" key="1">
    <citation type="submission" date="2015-07" db="EMBL/GenBank/DDBJ databases">
        <title>Draft Genome Sequences of Anaerolinea thermolimosa IMO-1, Bellilinea caldifistulae GOMI-1, Leptolinea tardivitalis YMTK-2, Levilinea saccharolytica KIBI-1,Longilinea arvoryzae KOME-1, Previously Described as Members of the Anaerolineaceae (Chloroflexi).</title>
        <authorList>
            <person name="Sekiguchi Y."/>
            <person name="Ohashi A."/>
            <person name="Matsuura N."/>
            <person name="Tourlousse M.D."/>
        </authorList>
    </citation>
    <scope>NUCLEOTIDE SEQUENCE [LARGE SCALE GENOMIC DNA]</scope>
    <source>
        <strain evidence="7">KOME-1</strain>
    </source>
</reference>
<dbReference type="EMBL" id="DF967972">
    <property type="protein sequence ID" value="GAP14004.1"/>
    <property type="molecule type" value="Genomic_DNA"/>
</dbReference>
<protein>
    <submittedName>
        <fullName evidence="7">UDP-N-acetylglucosamine:LPS N-acetylglucosamine transferase</fullName>
    </submittedName>
</protein>
<comment type="similarity">
    <text evidence="2">Belongs to the glycosyltransferase 28 family.</text>
</comment>
<feature type="domain" description="Diacylglycerol glucosyltransferase N-terminal" evidence="6">
    <location>
        <begin position="17"/>
        <end position="185"/>
    </location>
</feature>
<dbReference type="OrthoDB" id="9815663at2"/>
<evidence type="ECO:0000259" key="5">
    <source>
        <dbReference type="Pfam" id="PF04101"/>
    </source>
</evidence>
<dbReference type="SUPFAM" id="SSF53756">
    <property type="entry name" value="UDP-Glycosyltransferase/glycogen phosphorylase"/>
    <property type="match status" value="1"/>
</dbReference>
<dbReference type="AlphaFoldDB" id="A0A0S7BG56"/>
<accession>A0A0S7BG56</accession>
<dbReference type="Proteomes" id="UP000055060">
    <property type="component" value="Unassembled WGS sequence"/>
</dbReference>
<proteinExistence type="inferred from homology"/>
<evidence type="ECO:0000256" key="3">
    <source>
        <dbReference type="ARBA" id="ARBA00022676"/>
    </source>
</evidence>
<evidence type="ECO:0000313" key="8">
    <source>
        <dbReference type="Proteomes" id="UP000055060"/>
    </source>
</evidence>
<dbReference type="InterPro" id="IPR007235">
    <property type="entry name" value="Glyco_trans_28_C"/>
</dbReference>
<feature type="domain" description="Glycosyl transferase family 28 C-terminal" evidence="5">
    <location>
        <begin position="234"/>
        <end position="326"/>
    </location>
</feature>
<dbReference type="InterPro" id="IPR050519">
    <property type="entry name" value="Glycosyltransf_28_UgtP"/>
</dbReference>